<organism evidence="11 12">
    <name type="scientific">Smittium megazygosporum</name>
    <dbReference type="NCBI Taxonomy" id="133381"/>
    <lineage>
        <taxon>Eukaryota</taxon>
        <taxon>Fungi</taxon>
        <taxon>Fungi incertae sedis</taxon>
        <taxon>Zoopagomycota</taxon>
        <taxon>Kickxellomycotina</taxon>
        <taxon>Harpellomycetes</taxon>
        <taxon>Harpellales</taxon>
        <taxon>Legeriomycetaceae</taxon>
        <taxon>Smittium</taxon>
    </lineage>
</organism>
<dbReference type="GO" id="GO:0055064">
    <property type="term" value="P:chloride ion homeostasis"/>
    <property type="evidence" value="ECO:0007669"/>
    <property type="project" value="TreeGrafter"/>
</dbReference>
<evidence type="ECO:0000256" key="1">
    <source>
        <dbReference type="ARBA" id="ARBA00004141"/>
    </source>
</evidence>
<feature type="domain" description="SLC12A transporter C-terminal" evidence="10">
    <location>
        <begin position="587"/>
        <end position="665"/>
    </location>
</feature>
<dbReference type="InterPro" id="IPR018491">
    <property type="entry name" value="SLC12_C"/>
</dbReference>
<evidence type="ECO:0000256" key="2">
    <source>
        <dbReference type="ARBA" id="ARBA00010593"/>
    </source>
</evidence>
<evidence type="ECO:0000256" key="3">
    <source>
        <dbReference type="ARBA" id="ARBA00022448"/>
    </source>
</evidence>
<feature type="region of interest" description="Disordered" evidence="7">
    <location>
        <begin position="30"/>
        <end position="51"/>
    </location>
</feature>
<feature type="transmembrane region" description="Helical" evidence="8">
    <location>
        <begin position="446"/>
        <end position="468"/>
    </location>
</feature>
<proteinExistence type="inferred from homology"/>
<feature type="transmembrane region" description="Helical" evidence="8">
    <location>
        <begin position="115"/>
        <end position="142"/>
    </location>
</feature>
<dbReference type="InterPro" id="IPR004841">
    <property type="entry name" value="AA-permease/SLC12A_dom"/>
</dbReference>
<dbReference type="OrthoDB" id="2020542at2759"/>
<keyword evidence="4 8" id="KW-0812">Transmembrane</keyword>
<sequence>MSKFAGKAGLSIKRLEEQIDFDRSASSRLLSKTPRHSPHHSPHPSLDRHQKNFLSDSKGRVPLRRTSVNETSLLPTSFHYSSFDSPSPGVFLPTTLNIFGIIVFVRLGYCVGNAGILLTIGMFLFGYIVTTSTSLSISAIATNGTIKGGGPYYMLSRTLGPEFGGSIGLVFYIGILLACSLNVVSFTEPLLNNFGVSSGTFINLLPESQFWVEIYQSMMLIFSALVCLFGSKIFAKANNILSVIIGLSALSILVSFFTKSSFNLPDRDVYYTGLSWETFQSNLYPDFGFDAYNNQITLGSVFGVLFPACVGIMAGVSMSGSLKNPNTSIPKGTLYAVALTITVYLSMVLCLGSSVRRSTLKQNMNVLQEISSVPFLVPLGAISTTVTSLLTGIISASNVLQAISRDDLFGILKIFKQIDKDEAFNAVIGTYVICQLSLFLGDVNFVASYVTLFNLMMFMSTNLALLVLKSIGAINFRPSFHHYNSFTTVTGVITSFIAMIVVDTFSTIVTIFISLALMIYINHCPQVIVEWHNSWGDVTQGLIYHQVRKYLLQLRQDEMHIKYWRPQILLLISKSRNNQLALICNEMKKGGLYILGQVVVGDSFTQDLALAKKLETRLINYIETIHYKAFAKIAVASSFALGARQLTMSSGLGGMRPNIVVMDFDDTSITPCDLVQTIEESLQLKKSIALASNFNSAHFDFHEHGTIAIDLWPLQVNSSGELVYMSNFDSYTMVLQLGAIMKQQLDKKTRCVLRMFSFVENEFELQSERALITELLVRLRIVVDLKMIVLSGYEFFKKMVKDQFGKNNSSMYSQNNSNSNLIFENKTPIYNRLGNEKHRSSIHQGKDSVLVNYYNSINDNDLVIFDGPKHKSFDRDHSPLHKHLSQSTFNDVPKSPGNSKATDKRAQRMYKAKTITFDEPEEQIEEDQDLSGFFARFSQDTQLDVLNQLMCQFSVHCDLIITTCPIPNLGSSKSPETSQAYANSLKSMIKGLKCPIMLVHTTTLSVTTLL</sequence>
<dbReference type="GO" id="GO:0034486">
    <property type="term" value="P:vacuolar transmembrane transport"/>
    <property type="evidence" value="ECO:0007669"/>
    <property type="project" value="TreeGrafter"/>
</dbReference>
<feature type="compositionally biased region" description="Basic residues" evidence="7">
    <location>
        <begin position="33"/>
        <end position="42"/>
    </location>
</feature>
<feature type="transmembrane region" description="Helical" evidence="8">
    <location>
        <begin position="334"/>
        <end position="355"/>
    </location>
</feature>
<feature type="region of interest" description="Disordered" evidence="7">
    <location>
        <begin position="875"/>
        <end position="906"/>
    </location>
</feature>
<feature type="transmembrane region" description="Helical" evidence="8">
    <location>
        <begin position="90"/>
        <end position="109"/>
    </location>
</feature>
<dbReference type="GO" id="GO:0005774">
    <property type="term" value="C:vacuolar membrane"/>
    <property type="evidence" value="ECO:0007669"/>
    <property type="project" value="TreeGrafter"/>
</dbReference>
<dbReference type="STRING" id="133381.A0A2T9ZF59"/>
<dbReference type="GO" id="GO:0006884">
    <property type="term" value="P:cell volume homeostasis"/>
    <property type="evidence" value="ECO:0007669"/>
    <property type="project" value="TreeGrafter"/>
</dbReference>
<dbReference type="InterPro" id="IPR004842">
    <property type="entry name" value="SLC12A_fam"/>
</dbReference>
<evidence type="ECO:0008006" key="13">
    <source>
        <dbReference type="Google" id="ProtNLM"/>
    </source>
</evidence>
<feature type="domain" description="Amino acid permease/ SLC12A" evidence="9">
    <location>
        <begin position="90"/>
        <end position="569"/>
    </location>
</feature>
<dbReference type="Proteomes" id="UP000245609">
    <property type="component" value="Unassembled WGS sequence"/>
</dbReference>
<dbReference type="EMBL" id="MBFS01000263">
    <property type="protein sequence ID" value="PVV03211.1"/>
    <property type="molecule type" value="Genomic_DNA"/>
</dbReference>
<feature type="transmembrane region" description="Helical" evidence="8">
    <location>
        <begin position="240"/>
        <end position="258"/>
    </location>
</feature>
<feature type="transmembrane region" description="Helical" evidence="8">
    <location>
        <begin position="489"/>
        <end position="521"/>
    </location>
</feature>
<feature type="compositionally biased region" description="Polar residues" evidence="7">
    <location>
        <begin position="885"/>
        <end position="900"/>
    </location>
</feature>
<evidence type="ECO:0000256" key="5">
    <source>
        <dbReference type="ARBA" id="ARBA00022989"/>
    </source>
</evidence>
<gene>
    <name evidence="11" type="ORF">BB560_002325</name>
</gene>
<accession>A0A2T9ZF59</accession>
<dbReference type="GO" id="GO:0055075">
    <property type="term" value="P:potassium ion homeostasis"/>
    <property type="evidence" value="ECO:0007669"/>
    <property type="project" value="TreeGrafter"/>
</dbReference>
<evidence type="ECO:0000313" key="11">
    <source>
        <dbReference type="EMBL" id="PVV03211.1"/>
    </source>
</evidence>
<evidence type="ECO:0000256" key="6">
    <source>
        <dbReference type="ARBA" id="ARBA00023136"/>
    </source>
</evidence>
<evidence type="ECO:0000256" key="7">
    <source>
        <dbReference type="SAM" id="MobiDB-lite"/>
    </source>
</evidence>
<dbReference type="Gene3D" id="1.20.1740.10">
    <property type="entry name" value="Amino acid/polyamine transporter I"/>
    <property type="match status" value="1"/>
</dbReference>
<keyword evidence="5 8" id="KW-1133">Transmembrane helix</keyword>
<dbReference type="PANTHER" id="PTHR11827">
    <property type="entry name" value="SOLUTE CARRIER FAMILY 12, CATION COTRANSPORTERS"/>
    <property type="match status" value="1"/>
</dbReference>
<evidence type="ECO:0000313" key="12">
    <source>
        <dbReference type="Proteomes" id="UP000245609"/>
    </source>
</evidence>
<evidence type="ECO:0000259" key="9">
    <source>
        <dbReference type="Pfam" id="PF00324"/>
    </source>
</evidence>
<feature type="transmembrane region" description="Helical" evidence="8">
    <location>
        <begin position="214"/>
        <end position="233"/>
    </location>
</feature>
<comment type="subcellular location">
    <subcellularLocation>
        <location evidence="1">Membrane</location>
        <topology evidence="1">Multi-pass membrane protein</topology>
    </subcellularLocation>
</comment>
<dbReference type="Pfam" id="PF03522">
    <property type="entry name" value="SLC12"/>
    <property type="match status" value="1"/>
</dbReference>
<comment type="caution">
    <text evidence="11">The sequence shown here is derived from an EMBL/GenBank/DDBJ whole genome shotgun (WGS) entry which is preliminary data.</text>
</comment>
<dbReference type="AlphaFoldDB" id="A0A2T9ZF59"/>
<feature type="transmembrane region" description="Helical" evidence="8">
    <location>
        <begin position="163"/>
        <end position="184"/>
    </location>
</feature>
<evidence type="ECO:0000256" key="4">
    <source>
        <dbReference type="ARBA" id="ARBA00022692"/>
    </source>
</evidence>
<feature type="transmembrane region" description="Helical" evidence="8">
    <location>
        <begin position="375"/>
        <end position="403"/>
    </location>
</feature>
<keyword evidence="6 8" id="KW-0472">Membrane</keyword>
<name>A0A2T9ZF59_9FUNG</name>
<dbReference type="FunFam" id="1.20.1740.10:FF:000013">
    <property type="entry name" value="Solute carrier family 12 member"/>
    <property type="match status" value="1"/>
</dbReference>
<evidence type="ECO:0000259" key="10">
    <source>
        <dbReference type="Pfam" id="PF03522"/>
    </source>
</evidence>
<reference evidence="11 12" key="1">
    <citation type="journal article" date="2018" name="MBio">
        <title>Comparative Genomics Reveals the Core Gene Toolbox for the Fungus-Insect Symbiosis.</title>
        <authorList>
            <person name="Wang Y."/>
            <person name="Stata M."/>
            <person name="Wang W."/>
            <person name="Stajich J.E."/>
            <person name="White M.M."/>
            <person name="Moncalvo J.M."/>
        </authorList>
    </citation>
    <scope>NUCLEOTIDE SEQUENCE [LARGE SCALE GENOMIC DNA]</scope>
    <source>
        <strain evidence="11 12">SC-DP-2</strain>
    </source>
</reference>
<protein>
    <recommendedName>
        <fullName evidence="13">Amino acid permease/ SLC12A domain-containing protein</fullName>
    </recommendedName>
</protein>
<dbReference type="GO" id="GO:0015379">
    <property type="term" value="F:potassium:chloride symporter activity"/>
    <property type="evidence" value="ECO:0007669"/>
    <property type="project" value="TreeGrafter"/>
</dbReference>
<comment type="similarity">
    <text evidence="2">Belongs to the SLC12A transporter family.</text>
</comment>
<feature type="transmembrane region" description="Helical" evidence="8">
    <location>
        <begin position="296"/>
        <end position="322"/>
    </location>
</feature>
<dbReference type="Pfam" id="PF00324">
    <property type="entry name" value="AA_permease"/>
    <property type="match status" value="1"/>
</dbReference>
<evidence type="ECO:0000256" key="8">
    <source>
        <dbReference type="SAM" id="Phobius"/>
    </source>
</evidence>
<keyword evidence="12" id="KW-1185">Reference proteome</keyword>
<keyword evidence="3" id="KW-0813">Transport</keyword>
<dbReference type="PANTHER" id="PTHR11827:SF72">
    <property type="entry name" value="GH08340P"/>
    <property type="match status" value="1"/>
</dbReference>